<dbReference type="InterPro" id="IPR001806">
    <property type="entry name" value="Small_GTPase"/>
</dbReference>
<dbReference type="PANTHER" id="PTHR45775">
    <property type="entry name" value="RAD, GEM/KIR FAMILY MEMBER 2, ISOFORM C"/>
    <property type="match status" value="1"/>
</dbReference>
<dbReference type="EMBL" id="JARBDR010000917">
    <property type="protein sequence ID" value="KAJ8302697.1"/>
    <property type="molecule type" value="Genomic_DNA"/>
</dbReference>
<feature type="region of interest" description="Disordered" evidence="3">
    <location>
        <begin position="1"/>
        <end position="21"/>
    </location>
</feature>
<keyword evidence="2" id="KW-0597">Phosphoprotein</keyword>
<keyword evidence="5" id="KW-1185">Reference proteome</keyword>
<dbReference type="Pfam" id="PF00071">
    <property type="entry name" value="Ras"/>
    <property type="match status" value="1"/>
</dbReference>
<accession>A0ABQ9EGI1</accession>
<comment type="similarity">
    <text evidence="1">Belongs to the small GTPase superfamily. RGK family.</text>
</comment>
<evidence type="ECO:0000313" key="5">
    <source>
        <dbReference type="Proteomes" id="UP001217089"/>
    </source>
</evidence>
<dbReference type="InterPro" id="IPR051641">
    <property type="entry name" value="RGK_GTP-binding_reg"/>
</dbReference>
<dbReference type="Proteomes" id="UP001217089">
    <property type="component" value="Unassembled WGS sequence"/>
</dbReference>
<comment type="caution">
    <text evidence="4">The sequence shown here is derived from an EMBL/GenBank/DDBJ whole genome shotgun (WGS) entry which is preliminary data.</text>
</comment>
<feature type="compositionally biased region" description="Low complexity" evidence="3">
    <location>
        <begin position="50"/>
        <end position="60"/>
    </location>
</feature>
<evidence type="ECO:0000313" key="4">
    <source>
        <dbReference type="EMBL" id="KAJ8302697.1"/>
    </source>
</evidence>
<dbReference type="SMART" id="SM00173">
    <property type="entry name" value="RAS"/>
    <property type="match status" value="1"/>
</dbReference>
<reference evidence="4 5" key="1">
    <citation type="submission" date="2022-12" db="EMBL/GenBank/DDBJ databases">
        <title>Chromosome-level genome of Tegillarca granosa.</title>
        <authorList>
            <person name="Kim J."/>
        </authorList>
    </citation>
    <scope>NUCLEOTIDE SEQUENCE [LARGE SCALE GENOMIC DNA]</scope>
    <source>
        <strain evidence="4">Teg-2019</strain>
        <tissue evidence="4">Adductor muscle</tissue>
    </source>
</reference>
<protein>
    <submittedName>
        <fullName evidence="4">Uncharacterized protein</fullName>
    </submittedName>
</protein>
<feature type="region of interest" description="Disordered" evidence="3">
    <location>
        <begin position="44"/>
        <end position="68"/>
    </location>
</feature>
<dbReference type="PROSITE" id="PS51421">
    <property type="entry name" value="RAS"/>
    <property type="match status" value="1"/>
</dbReference>
<evidence type="ECO:0000256" key="2">
    <source>
        <dbReference type="ARBA" id="ARBA00022553"/>
    </source>
</evidence>
<dbReference type="SMART" id="SM00175">
    <property type="entry name" value="RAB"/>
    <property type="match status" value="1"/>
</dbReference>
<dbReference type="SUPFAM" id="SSF52540">
    <property type="entry name" value="P-loop containing nucleoside triphosphate hydrolases"/>
    <property type="match status" value="1"/>
</dbReference>
<dbReference type="Gene3D" id="3.40.50.300">
    <property type="entry name" value="P-loop containing nucleotide triphosphate hydrolases"/>
    <property type="match status" value="1"/>
</dbReference>
<dbReference type="PANTHER" id="PTHR45775:SF6">
    <property type="entry name" value="RAD, GEM_KIR FAMILY MEMBER 2, ISOFORM C"/>
    <property type="match status" value="1"/>
</dbReference>
<evidence type="ECO:0000256" key="3">
    <source>
        <dbReference type="SAM" id="MobiDB-lite"/>
    </source>
</evidence>
<proteinExistence type="inferred from homology"/>
<organism evidence="4 5">
    <name type="scientific">Tegillarca granosa</name>
    <name type="common">Malaysian cockle</name>
    <name type="synonym">Anadara granosa</name>
    <dbReference type="NCBI Taxonomy" id="220873"/>
    <lineage>
        <taxon>Eukaryota</taxon>
        <taxon>Metazoa</taxon>
        <taxon>Spiralia</taxon>
        <taxon>Lophotrochozoa</taxon>
        <taxon>Mollusca</taxon>
        <taxon>Bivalvia</taxon>
        <taxon>Autobranchia</taxon>
        <taxon>Pteriomorphia</taxon>
        <taxon>Arcoida</taxon>
        <taxon>Arcoidea</taxon>
        <taxon>Arcidae</taxon>
        <taxon>Tegillarca</taxon>
    </lineage>
</organism>
<dbReference type="InterPro" id="IPR027417">
    <property type="entry name" value="P-loop_NTPase"/>
</dbReference>
<name>A0ABQ9EGI1_TEGGR</name>
<evidence type="ECO:0000256" key="1">
    <source>
        <dbReference type="ARBA" id="ARBA00008846"/>
    </source>
</evidence>
<gene>
    <name evidence="4" type="ORF">KUTeg_019093</name>
</gene>
<sequence length="360" mass="40611">MDDHPHHPHPRKRYTREKGRSRICIGEKNAKDARAPVIVVKEEMMNDQGSRSPQISRSSSFKNKQTPNLLQVEAEVPRRNSMPSPVNITVISQEELENSPIRRVRSFKMTSKGIVNKGDTFRRESNASMVSIGSIKSEDTSDLARLRLQSNDDNAEMGSNTSLPGHYFVGLLGAPGVGKRTITRQFTTSEYIGHSEHDDDESTQTVSVFLEGEESTLKFIDIRDRKMLFQTEVDAYVVVLSVNDRKTFDYALDMIHSVRRDMKSDKAIIIVANKIDLVQCRNIAEEYNCKFTETSVALNHQIDELLVGILKQIRLKEDKDAKKRNKGNKNVSLKGPKALLQKIFGKGGKKGTSCDNLYIT</sequence>